<sequence>RESNFRYIEDPVTREKTYHHVVAGLMKKCRDLAGLTGSEVVLIAQSEAGHIHSFASKKLMPVITEHKGKDLI</sequence>
<keyword evidence="5" id="KW-0539">Nucleus</keyword>
<organism evidence="7 8">
    <name type="scientific">Sphaerosporella brunnea</name>
    <dbReference type="NCBI Taxonomy" id="1250544"/>
    <lineage>
        <taxon>Eukaryota</taxon>
        <taxon>Fungi</taxon>
        <taxon>Dikarya</taxon>
        <taxon>Ascomycota</taxon>
        <taxon>Pezizomycotina</taxon>
        <taxon>Pezizomycetes</taxon>
        <taxon>Pezizales</taxon>
        <taxon>Pyronemataceae</taxon>
        <taxon>Sphaerosporella</taxon>
    </lineage>
</organism>
<evidence type="ECO:0000313" key="8">
    <source>
        <dbReference type="Proteomes" id="UP000326924"/>
    </source>
</evidence>
<dbReference type="SUPFAM" id="SSF55455">
    <property type="entry name" value="SRF-like"/>
    <property type="match status" value="1"/>
</dbReference>
<dbReference type="GO" id="GO:0046983">
    <property type="term" value="F:protein dimerization activity"/>
    <property type="evidence" value="ECO:0007669"/>
    <property type="project" value="InterPro"/>
</dbReference>
<feature type="non-terminal residue" evidence="7">
    <location>
        <position position="72"/>
    </location>
</feature>
<dbReference type="SMART" id="SM00432">
    <property type="entry name" value="MADS"/>
    <property type="match status" value="1"/>
</dbReference>
<protein>
    <recommendedName>
        <fullName evidence="6">MADS-box domain-containing protein</fullName>
    </recommendedName>
</protein>
<evidence type="ECO:0000256" key="4">
    <source>
        <dbReference type="ARBA" id="ARBA00023163"/>
    </source>
</evidence>
<feature type="non-terminal residue" evidence="7">
    <location>
        <position position="1"/>
    </location>
</feature>
<dbReference type="GO" id="GO:0003677">
    <property type="term" value="F:DNA binding"/>
    <property type="evidence" value="ECO:0007669"/>
    <property type="project" value="UniProtKB-KW"/>
</dbReference>
<dbReference type="GO" id="GO:0005634">
    <property type="term" value="C:nucleus"/>
    <property type="evidence" value="ECO:0007669"/>
    <property type="project" value="UniProtKB-SubCell"/>
</dbReference>
<comment type="caution">
    <text evidence="7">The sequence shown here is derived from an EMBL/GenBank/DDBJ whole genome shotgun (WGS) entry which is preliminary data.</text>
</comment>
<keyword evidence="2" id="KW-0805">Transcription regulation</keyword>
<feature type="domain" description="MADS-box" evidence="6">
    <location>
        <begin position="1"/>
        <end position="58"/>
    </location>
</feature>
<dbReference type="GO" id="GO:0045944">
    <property type="term" value="P:positive regulation of transcription by RNA polymerase II"/>
    <property type="evidence" value="ECO:0007669"/>
    <property type="project" value="UniProtKB-ARBA"/>
</dbReference>
<accession>A0A5J5F5Q4</accession>
<dbReference type="InterPro" id="IPR002100">
    <property type="entry name" value="TF_MADSbox"/>
</dbReference>
<proteinExistence type="predicted"/>
<dbReference type="PROSITE" id="PS50066">
    <property type="entry name" value="MADS_BOX_2"/>
    <property type="match status" value="1"/>
</dbReference>
<dbReference type="AlphaFoldDB" id="A0A5J5F5Q4"/>
<reference evidence="7 8" key="1">
    <citation type="submission" date="2019-09" db="EMBL/GenBank/DDBJ databases">
        <title>Draft genome of the ectomycorrhizal ascomycete Sphaerosporella brunnea.</title>
        <authorList>
            <consortium name="DOE Joint Genome Institute"/>
            <person name="Benucci G.M."/>
            <person name="Marozzi G."/>
            <person name="Antonielli L."/>
            <person name="Sanchez S."/>
            <person name="Marco P."/>
            <person name="Wang X."/>
            <person name="Falini L.B."/>
            <person name="Barry K."/>
            <person name="Haridas S."/>
            <person name="Lipzen A."/>
            <person name="Labutti K."/>
            <person name="Grigoriev I.V."/>
            <person name="Murat C."/>
            <person name="Martin F."/>
            <person name="Albertini E."/>
            <person name="Donnini D."/>
            <person name="Bonito G."/>
        </authorList>
    </citation>
    <scope>NUCLEOTIDE SEQUENCE [LARGE SCALE GENOMIC DNA]</scope>
    <source>
        <strain evidence="7 8">Sb_GMNB300</strain>
    </source>
</reference>
<dbReference type="EMBL" id="VXIS01000029">
    <property type="protein sequence ID" value="KAA8912045.1"/>
    <property type="molecule type" value="Genomic_DNA"/>
</dbReference>
<evidence type="ECO:0000259" key="6">
    <source>
        <dbReference type="PROSITE" id="PS50066"/>
    </source>
</evidence>
<dbReference type="Gene3D" id="3.40.1810.10">
    <property type="entry name" value="Transcription factor, MADS-box"/>
    <property type="match status" value="1"/>
</dbReference>
<evidence type="ECO:0000256" key="5">
    <source>
        <dbReference type="ARBA" id="ARBA00023242"/>
    </source>
</evidence>
<dbReference type="InParanoid" id="A0A5J5F5Q4"/>
<keyword evidence="4" id="KW-0804">Transcription</keyword>
<evidence type="ECO:0000256" key="3">
    <source>
        <dbReference type="ARBA" id="ARBA00023125"/>
    </source>
</evidence>
<dbReference type="OrthoDB" id="2284405at2759"/>
<name>A0A5J5F5Q4_9PEZI</name>
<gene>
    <name evidence="7" type="ORF">FN846DRAFT_753064</name>
</gene>
<keyword evidence="3" id="KW-0238">DNA-binding</keyword>
<dbReference type="Pfam" id="PF00319">
    <property type="entry name" value="SRF-TF"/>
    <property type="match status" value="1"/>
</dbReference>
<keyword evidence="8" id="KW-1185">Reference proteome</keyword>
<evidence type="ECO:0000256" key="1">
    <source>
        <dbReference type="ARBA" id="ARBA00004123"/>
    </source>
</evidence>
<evidence type="ECO:0000313" key="7">
    <source>
        <dbReference type="EMBL" id="KAA8912045.1"/>
    </source>
</evidence>
<comment type="subcellular location">
    <subcellularLocation>
        <location evidence="1">Nucleus</location>
    </subcellularLocation>
</comment>
<dbReference type="InterPro" id="IPR036879">
    <property type="entry name" value="TF_MADSbox_sf"/>
</dbReference>
<dbReference type="Proteomes" id="UP000326924">
    <property type="component" value="Unassembled WGS sequence"/>
</dbReference>
<evidence type="ECO:0000256" key="2">
    <source>
        <dbReference type="ARBA" id="ARBA00023015"/>
    </source>
</evidence>